<comment type="subcellular location">
    <subcellularLocation>
        <location evidence="1">Cell envelope</location>
    </subcellularLocation>
</comment>
<dbReference type="PANTHER" id="PTHR46847">
    <property type="entry name" value="D-ALLOSE-BINDING PERIPLASMIC PROTEIN-RELATED"/>
    <property type="match status" value="1"/>
</dbReference>
<sequence length="392" mass="41374">MKMSLYSKMRNAISAVVASLVCVSMLAACSATTTSENAKDTAATALSVAEKAIDGKVLSTGANGEEAASADVADLTDAEVQKIKDAHLKAALVFHYAGNDWYNAQVAGLKSTFKELGVDIMAITDADFSPDKQVSDIETVLAQNPDIIISIPTDATATSAAYKKVAEAGVTLVFMDQPANGLEAGKDYVSVVSADNYGNGVASAHILANSIGKEGKIAALYHDADFFVTEQRYEGFKKTIKEKYPNIEIIAEKGVSDSDLVSQSQSQADAIINQNPDLKGMWAPWDVPAEGVMAAARSAGRTDLKITTIDLGESIGVAMAQNQLIAGTSAQRPYDQGVTEAKIAAGSRVLGKDYPTYVALSALPVTHTNLSDAWQEVYHDALPGDISKLLDK</sequence>
<accession>A0A087D6A9</accession>
<evidence type="ECO:0000256" key="3">
    <source>
        <dbReference type="ARBA" id="ARBA00022729"/>
    </source>
</evidence>
<dbReference type="GeneID" id="85165816"/>
<dbReference type="RefSeq" id="WP_231649366.1">
    <property type="nucleotide sequence ID" value="NZ_CAUPKV010000020.1"/>
</dbReference>
<dbReference type="Gene3D" id="3.40.50.2300">
    <property type="match status" value="2"/>
</dbReference>
<dbReference type="STRING" id="158787.BSCA_1840"/>
<dbReference type="SUPFAM" id="SSF53822">
    <property type="entry name" value="Periplasmic binding protein-like I"/>
    <property type="match status" value="1"/>
</dbReference>
<dbReference type="GO" id="GO:0030313">
    <property type="term" value="C:cell envelope"/>
    <property type="evidence" value="ECO:0007669"/>
    <property type="project" value="UniProtKB-SubCell"/>
</dbReference>
<dbReference type="CDD" id="cd06316">
    <property type="entry name" value="PBP1_ABC_sugar_binding-like"/>
    <property type="match status" value="1"/>
</dbReference>
<feature type="signal peptide" evidence="4">
    <location>
        <begin position="1"/>
        <end position="27"/>
    </location>
</feature>
<evidence type="ECO:0000256" key="1">
    <source>
        <dbReference type="ARBA" id="ARBA00004196"/>
    </source>
</evidence>
<feature type="chain" id="PRO_5038375153" evidence="4">
    <location>
        <begin position="28"/>
        <end position="392"/>
    </location>
</feature>
<dbReference type="Proteomes" id="UP000029033">
    <property type="component" value="Unassembled WGS sequence"/>
</dbReference>
<protein>
    <submittedName>
        <fullName evidence="6">Sugar-binding protein of ABC transporter system</fullName>
    </submittedName>
</protein>
<comment type="caution">
    <text evidence="6">The sequence shown here is derived from an EMBL/GenBank/DDBJ whole genome shotgun (WGS) entry which is preliminary data.</text>
</comment>
<dbReference type="InterPro" id="IPR025997">
    <property type="entry name" value="SBP_2_dom"/>
</dbReference>
<gene>
    <name evidence="6" type="ORF">BSCA_1840</name>
</gene>
<evidence type="ECO:0000256" key="2">
    <source>
        <dbReference type="ARBA" id="ARBA00007639"/>
    </source>
</evidence>
<dbReference type="PROSITE" id="PS51257">
    <property type="entry name" value="PROKAR_LIPOPROTEIN"/>
    <property type="match status" value="1"/>
</dbReference>
<dbReference type="Pfam" id="PF13407">
    <property type="entry name" value="Peripla_BP_4"/>
    <property type="match status" value="1"/>
</dbReference>
<evidence type="ECO:0000259" key="5">
    <source>
        <dbReference type="Pfam" id="PF13407"/>
    </source>
</evidence>
<name>A0A087D6A9_9BIFI</name>
<reference evidence="6 7" key="1">
    <citation type="submission" date="2014-03" db="EMBL/GenBank/DDBJ databases">
        <title>Genomics of Bifidobacteria.</title>
        <authorList>
            <person name="Ventura M."/>
            <person name="Milani C."/>
            <person name="Lugli G.A."/>
        </authorList>
    </citation>
    <scope>NUCLEOTIDE SEQUENCE [LARGE SCALE GENOMIC DNA]</scope>
    <source>
        <strain evidence="6 7">LMG 21589</strain>
    </source>
</reference>
<proteinExistence type="inferred from homology"/>
<keyword evidence="7" id="KW-1185">Reference proteome</keyword>
<feature type="domain" description="Periplasmic binding protein" evidence="5">
    <location>
        <begin position="91"/>
        <end position="343"/>
    </location>
</feature>
<evidence type="ECO:0000313" key="6">
    <source>
        <dbReference type="EMBL" id="KFI91059.1"/>
    </source>
</evidence>
<keyword evidence="3 4" id="KW-0732">Signal</keyword>
<dbReference type="EMBL" id="JGZO01000025">
    <property type="protein sequence ID" value="KFI91059.1"/>
    <property type="molecule type" value="Genomic_DNA"/>
</dbReference>
<dbReference type="InterPro" id="IPR028082">
    <property type="entry name" value="Peripla_BP_I"/>
</dbReference>
<comment type="similarity">
    <text evidence="2">Belongs to the bacterial solute-binding protein 2 family.</text>
</comment>
<dbReference type="AlphaFoldDB" id="A0A087D6A9"/>
<organism evidence="6 7">
    <name type="scientific">Bifidobacterium scardovii</name>
    <dbReference type="NCBI Taxonomy" id="158787"/>
    <lineage>
        <taxon>Bacteria</taxon>
        <taxon>Bacillati</taxon>
        <taxon>Actinomycetota</taxon>
        <taxon>Actinomycetes</taxon>
        <taxon>Bifidobacteriales</taxon>
        <taxon>Bifidobacteriaceae</taxon>
        <taxon>Bifidobacterium</taxon>
    </lineage>
</organism>
<evidence type="ECO:0000256" key="4">
    <source>
        <dbReference type="SAM" id="SignalP"/>
    </source>
</evidence>
<evidence type="ECO:0000313" key="7">
    <source>
        <dbReference type="Proteomes" id="UP000029033"/>
    </source>
</evidence>
<dbReference type="eggNOG" id="COG1879">
    <property type="taxonomic scope" value="Bacteria"/>
</dbReference>
<dbReference type="GO" id="GO:0030246">
    <property type="term" value="F:carbohydrate binding"/>
    <property type="evidence" value="ECO:0007669"/>
    <property type="project" value="UniProtKB-ARBA"/>
</dbReference>
<dbReference type="PANTHER" id="PTHR46847:SF1">
    <property type="entry name" value="D-ALLOSE-BINDING PERIPLASMIC PROTEIN-RELATED"/>
    <property type="match status" value="1"/>
</dbReference>